<dbReference type="AlphaFoldDB" id="A0A2S9IZG9"/>
<reference evidence="1 2" key="1">
    <citation type="submission" date="2018-02" db="EMBL/GenBank/DDBJ databases">
        <title>The draft genome of Phyllobacterium sp. 1N-3.</title>
        <authorList>
            <person name="Liu L."/>
            <person name="Li L."/>
            <person name="Zhang X."/>
            <person name="Wang T."/>
            <person name="Liang L."/>
        </authorList>
    </citation>
    <scope>NUCLEOTIDE SEQUENCE [LARGE SCALE GENOMIC DNA]</scope>
    <source>
        <strain evidence="1 2">1N-3</strain>
    </source>
</reference>
<dbReference type="EMBL" id="PVBR01000001">
    <property type="protein sequence ID" value="PRD45931.1"/>
    <property type="molecule type" value="Genomic_DNA"/>
</dbReference>
<evidence type="ECO:0008006" key="3">
    <source>
        <dbReference type="Google" id="ProtNLM"/>
    </source>
</evidence>
<dbReference type="RefSeq" id="WP_105740228.1">
    <property type="nucleotide sequence ID" value="NZ_PVBR01000001.1"/>
</dbReference>
<name>A0A2S9IZG9_9HYPH</name>
<evidence type="ECO:0000313" key="1">
    <source>
        <dbReference type="EMBL" id="PRD45931.1"/>
    </source>
</evidence>
<keyword evidence="2" id="KW-1185">Reference proteome</keyword>
<gene>
    <name evidence="1" type="ORF">C5748_02000</name>
</gene>
<sequence length="64" mass="7412">MKREQLLRQLRKLARKEGKFFEIIANRGKGSHIRVTLGDKTTTIKDGELTRTYVSIVLRQLGIE</sequence>
<dbReference type="Proteomes" id="UP000239434">
    <property type="component" value="Unassembled WGS sequence"/>
</dbReference>
<protein>
    <recommendedName>
        <fullName evidence="3">Addiction module toxin, HicA family</fullName>
    </recommendedName>
</protein>
<comment type="caution">
    <text evidence="1">The sequence shown here is derived from an EMBL/GenBank/DDBJ whole genome shotgun (WGS) entry which is preliminary data.</text>
</comment>
<evidence type="ECO:0000313" key="2">
    <source>
        <dbReference type="Proteomes" id="UP000239434"/>
    </source>
</evidence>
<accession>A0A2S9IZG9</accession>
<organism evidence="1 2">
    <name type="scientific">Phyllobacterium phragmitis</name>
    <dbReference type="NCBI Taxonomy" id="2670329"/>
    <lineage>
        <taxon>Bacteria</taxon>
        <taxon>Pseudomonadati</taxon>
        <taxon>Pseudomonadota</taxon>
        <taxon>Alphaproteobacteria</taxon>
        <taxon>Hyphomicrobiales</taxon>
        <taxon>Phyllobacteriaceae</taxon>
        <taxon>Phyllobacterium</taxon>
    </lineage>
</organism>
<proteinExistence type="predicted"/>